<dbReference type="PANTHER" id="PTHR43022">
    <property type="entry name" value="PROTEIN SMF"/>
    <property type="match status" value="1"/>
</dbReference>
<keyword evidence="4" id="KW-1185">Reference proteome</keyword>
<reference evidence="3" key="2">
    <citation type="submission" date="2024-02" db="EMBL/GenBank/DDBJ databases">
        <authorList>
            <person name="Prathaban M."/>
            <person name="Mythili R."/>
            <person name="Sharmila Devi N."/>
            <person name="Sobanaa M."/>
            <person name="Prathiviraj R."/>
            <person name="Selvin J."/>
        </authorList>
    </citation>
    <scope>NUCLEOTIDE SEQUENCE</scope>
    <source>
        <strain evidence="3">MP1014</strain>
    </source>
</reference>
<comment type="caution">
    <text evidence="3">The sequence shown here is derived from an EMBL/GenBank/DDBJ whole genome shotgun (WGS) entry which is preliminary data.</text>
</comment>
<proteinExistence type="inferred from homology"/>
<dbReference type="EMBL" id="JBAGLP010000116">
    <property type="protein sequence ID" value="MEG3614939.1"/>
    <property type="molecule type" value="Genomic_DNA"/>
</dbReference>
<evidence type="ECO:0000313" key="3">
    <source>
        <dbReference type="EMBL" id="MEG3614939.1"/>
    </source>
</evidence>
<evidence type="ECO:0000259" key="2">
    <source>
        <dbReference type="Pfam" id="PF02481"/>
    </source>
</evidence>
<reference evidence="3" key="1">
    <citation type="journal article" date="2024" name="Antonie Van Leeuwenhoek">
        <title>Isoptericola haloaureus sp. nov., a dimorphic actinobacterium isolated from mangrove sediments of southeast India, implicating biosaline agricultural significance through nitrogen fixation and salt tolerance genes.</title>
        <authorList>
            <person name="Prathaban M."/>
            <person name="Prathiviraj R."/>
            <person name="Ravichandran M."/>
            <person name="Natarajan S.D."/>
            <person name="Sobanaa M."/>
            <person name="Hari Krishna Kumar S."/>
            <person name="Chandrasekar V."/>
            <person name="Selvin J."/>
        </authorList>
    </citation>
    <scope>NUCLEOTIDE SEQUENCE</scope>
    <source>
        <strain evidence="3">MP1014</strain>
    </source>
</reference>
<feature type="domain" description="Smf/DprA SLOG" evidence="2">
    <location>
        <begin position="134"/>
        <end position="345"/>
    </location>
</feature>
<gene>
    <name evidence="3" type="primary">dprA</name>
    <name evidence="3" type="ORF">V5O49_07360</name>
</gene>
<sequence>MADHLLDGRVPARTGVRFDVDDPVLAAAAWSRLAEPGDVVAGAVVEHLGASGALSWLVDATTDPVGARRAAGLDGLALPDPPSVPGGLAAPPRAEAGQDAAARLGAAVRRWAPRLESLDPRRELRVLDRCQGTLLTPQDDRWPRTLGDLGAAAPFALWVRGRADVATWAARAVALVGSRASTRYGERVAEDLAAGVTDRGFAVVSGGAYGIDAAAHRGALAAAGATCAVLAGGVDRYYPQGNDGLLRHLVAQGGAVLSEVPPGSAPYRRRFLARNRVIAALTGATVVVEAARRSGALSTARRAAELLRPLGAVPGPVTSIASSGCHGLLRDGAAVCVTDPAEVAELAGRLGEDAVPEDPLPGSHDRLDGLGPDERALWDALPLRSGATVDALARSAGLSPRRVMSLVGGFERRGLARCDAGRWLRGT</sequence>
<accession>A0ABU7Z6A2</accession>
<dbReference type="RefSeq" id="WP_332901646.1">
    <property type="nucleotide sequence ID" value="NZ_JBAGLP010000116.1"/>
</dbReference>
<dbReference type="Proteomes" id="UP001310387">
    <property type="component" value="Unassembled WGS sequence"/>
</dbReference>
<dbReference type="Pfam" id="PF02481">
    <property type="entry name" value="DNA_processg_A"/>
    <property type="match status" value="1"/>
</dbReference>
<organism evidence="3 4">
    <name type="scientific">Isoptericola haloaureus</name>
    <dbReference type="NCBI Taxonomy" id="1542902"/>
    <lineage>
        <taxon>Bacteria</taxon>
        <taxon>Bacillati</taxon>
        <taxon>Actinomycetota</taxon>
        <taxon>Actinomycetes</taxon>
        <taxon>Micrococcales</taxon>
        <taxon>Promicromonosporaceae</taxon>
        <taxon>Isoptericola</taxon>
    </lineage>
</organism>
<dbReference type="InterPro" id="IPR003488">
    <property type="entry name" value="DprA"/>
</dbReference>
<dbReference type="SUPFAM" id="SSF102405">
    <property type="entry name" value="MCP/YpsA-like"/>
    <property type="match status" value="1"/>
</dbReference>
<evidence type="ECO:0000256" key="1">
    <source>
        <dbReference type="ARBA" id="ARBA00006525"/>
    </source>
</evidence>
<comment type="similarity">
    <text evidence="1">Belongs to the DprA/Smf family.</text>
</comment>
<dbReference type="PANTHER" id="PTHR43022:SF1">
    <property type="entry name" value="PROTEIN SMF"/>
    <property type="match status" value="1"/>
</dbReference>
<evidence type="ECO:0000313" key="4">
    <source>
        <dbReference type="Proteomes" id="UP001310387"/>
    </source>
</evidence>
<dbReference type="InterPro" id="IPR057666">
    <property type="entry name" value="DrpA_SLOG"/>
</dbReference>
<protein>
    <submittedName>
        <fullName evidence="3">DNA-processing protein DprA</fullName>
    </submittedName>
</protein>
<dbReference type="NCBIfam" id="TIGR00732">
    <property type="entry name" value="dprA"/>
    <property type="match status" value="1"/>
</dbReference>
<name>A0ABU7Z6A2_9MICO</name>
<dbReference type="Gene3D" id="3.40.50.450">
    <property type="match status" value="1"/>
</dbReference>